<evidence type="ECO:0000313" key="2">
    <source>
        <dbReference type="EMBL" id="TWO67922.1"/>
    </source>
</evidence>
<dbReference type="RefSeq" id="WP_145896122.1">
    <property type="nucleotide sequence ID" value="NZ_VOBQ01000022.1"/>
</dbReference>
<evidence type="ECO:0000256" key="1">
    <source>
        <dbReference type="SAM" id="Phobius"/>
    </source>
</evidence>
<gene>
    <name evidence="2" type="ORF">FN976_25170</name>
</gene>
<sequence>MTRRQRGFSLLELLVAFAIMGLSLGMLYRATGNSARSVGDAAQYQQAMVLASSLLALRDALPEAGWSESGQSGAFQWRVQSAPFATPVSESTPTAARLHQVVFQIRWDEGERPREIEFATLLPQTTAPAIPGARR</sequence>
<feature type="transmembrane region" description="Helical" evidence="1">
    <location>
        <begin position="7"/>
        <end position="28"/>
    </location>
</feature>
<comment type="caution">
    <text evidence="2">The sequence shown here is derived from an EMBL/GenBank/DDBJ whole genome shotgun (WGS) entry which is preliminary data.</text>
</comment>
<reference evidence="2 3" key="1">
    <citation type="submission" date="2019-07" db="EMBL/GenBank/DDBJ databases">
        <title>Caenimonas sedimenti sp. nov., isolated from activated sludge.</title>
        <authorList>
            <person name="Xu J."/>
        </authorList>
    </citation>
    <scope>NUCLEOTIDE SEQUENCE [LARGE SCALE GENOMIC DNA]</scope>
    <source>
        <strain evidence="2 3">HX-9-20</strain>
    </source>
</reference>
<keyword evidence="3" id="KW-1185">Reference proteome</keyword>
<evidence type="ECO:0000313" key="3">
    <source>
        <dbReference type="Proteomes" id="UP000318199"/>
    </source>
</evidence>
<dbReference type="AlphaFoldDB" id="A0A562ZH71"/>
<keyword evidence="1" id="KW-0472">Membrane</keyword>
<dbReference type="OrthoDB" id="7864109at2"/>
<protein>
    <submittedName>
        <fullName evidence="2">Type II secretion system protein</fullName>
    </submittedName>
</protein>
<dbReference type="Proteomes" id="UP000318199">
    <property type="component" value="Unassembled WGS sequence"/>
</dbReference>
<dbReference type="NCBIfam" id="TIGR02532">
    <property type="entry name" value="IV_pilin_GFxxxE"/>
    <property type="match status" value="1"/>
</dbReference>
<dbReference type="Pfam" id="PF07963">
    <property type="entry name" value="N_methyl"/>
    <property type="match status" value="1"/>
</dbReference>
<accession>A0A562ZH71</accession>
<keyword evidence="1" id="KW-0812">Transmembrane</keyword>
<dbReference type="InterPro" id="IPR012902">
    <property type="entry name" value="N_methyl_site"/>
</dbReference>
<proteinExistence type="predicted"/>
<name>A0A562ZH71_9BURK</name>
<keyword evidence="1" id="KW-1133">Transmembrane helix</keyword>
<organism evidence="2 3">
    <name type="scientific">Caenimonas sedimenti</name>
    <dbReference type="NCBI Taxonomy" id="2596921"/>
    <lineage>
        <taxon>Bacteria</taxon>
        <taxon>Pseudomonadati</taxon>
        <taxon>Pseudomonadota</taxon>
        <taxon>Betaproteobacteria</taxon>
        <taxon>Burkholderiales</taxon>
        <taxon>Comamonadaceae</taxon>
        <taxon>Caenimonas</taxon>
    </lineage>
</organism>
<dbReference type="EMBL" id="VOBQ01000022">
    <property type="protein sequence ID" value="TWO67922.1"/>
    <property type="molecule type" value="Genomic_DNA"/>
</dbReference>